<dbReference type="GO" id="GO:0005634">
    <property type="term" value="C:nucleus"/>
    <property type="evidence" value="ECO:0007669"/>
    <property type="project" value="UniProtKB-ARBA"/>
</dbReference>
<keyword evidence="5" id="KW-0539">Nucleus</keyword>
<dbReference type="SMART" id="SM00717">
    <property type="entry name" value="SANT"/>
    <property type="match status" value="1"/>
</dbReference>
<dbReference type="OrthoDB" id="10258692at2759"/>
<dbReference type="GO" id="GO:0008270">
    <property type="term" value="F:zinc ion binding"/>
    <property type="evidence" value="ECO:0007669"/>
    <property type="project" value="UniProtKB-KW"/>
</dbReference>
<keyword evidence="4" id="KW-0238">DNA-binding</keyword>
<dbReference type="InterPro" id="IPR009057">
    <property type="entry name" value="Homeodomain-like_sf"/>
</dbReference>
<dbReference type="FunFam" id="1.10.10.60:FF:000012">
    <property type="entry name" value="Metastasis-associated 1 family, member 3"/>
    <property type="match status" value="1"/>
</dbReference>
<dbReference type="STRING" id="4555.A0A368SD46"/>
<keyword evidence="2" id="KW-0863">Zinc-finger</keyword>
<dbReference type="PANTHER" id="PTHR47340:SF1">
    <property type="entry name" value="DUPLICATED HOMEODOMAIN-LIKE SUPERFAMILY PROTEIN"/>
    <property type="match status" value="1"/>
</dbReference>
<accession>A0A368SD46</accession>
<evidence type="ECO:0000259" key="7">
    <source>
        <dbReference type="PROSITE" id="PS51293"/>
    </source>
</evidence>
<evidence type="ECO:0000256" key="6">
    <source>
        <dbReference type="SAM" id="MobiDB-lite"/>
    </source>
</evidence>
<reference evidence="8" key="2">
    <citation type="submission" date="2015-07" db="EMBL/GenBank/DDBJ databases">
        <authorList>
            <person name="Noorani M."/>
        </authorList>
    </citation>
    <scope>NUCLEOTIDE SEQUENCE</scope>
    <source>
        <strain evidence="8">Yugu1</strain>
    </source>
</reference>
<evidence type="ECO:0000256" key="2">
    <source>
        <dbReference type="ARBA" id="ARBA00022771"/>
    </source>
</evidence>
<keyword evidence="3" id="KW-0862">Zinc</keyword>
<gene>
    <name evidence="8" type="ORF">SETIT_9G040100v2</name>
</gene>
<feature type="domain" description="SANT" evidence="7">
    <location>
        <begin position="225"/>
        <end position="276"/>
    </location>
</feature>
<keyword evidence="1" id="KW-0479">Metal-binding</keyword>
<sequence>MAAECEEAEEGRDGDGVAAAASRAWRRRGLQAAHPATPVVQDCDVKGADMMEIEPAPVRNAKTLSSEECSHLKASEGAGSQNDMHNDRLETSSCHVNSDSIKIEISDDLPVTQCSDHDQKYSLFGSVTSANNNIAKVMNESLFKSLPPDTPHLDLLASTGNLSTFSTAEMSDVASKLFSEFLIKRCRNYLKMLALIIDEREKERSRFVSKNGLVDDPVLVEKERVMINPWRQEDKEIFMEMFAKFGKNFSKISSFLMHKTTADCVEFYYKHHKSDSFREVKKVLDLRQQQPASNFLGAKSGKKWNPEANAASLDMLGVASVVATHGLEYANRVEKISAKSLIRTAYGSNVSFAAKKSSDRECIDNVPLHERESVAADVLVGSGGSRRRRGSGGAGRRGARVGSGEVAAEQGSRRRGAWCVGCAWCAGGGSGWEVCKVRLMCGWWEWMGGMKEP</sequence>
<dbReference type="PROSITE" id="PS51293">
    <property type="entry name" value="SANT"/>
    <property type="match status" value="1"/>
</dbReference>
<reference evidence="8" key="1">
    <citation type="journal article" date="2012" name="Nat. Biotechnol.">
        <title>Reference genome sequence of the model plant Setaria.</title>
        <authorList>
            <person name="Bennetzen J.L."/>
            <person name="Schmutz J."/>
            <person name="Wang H."/>
            <person name="Percifield R."/>
            <person name="Hawkins J."/>
            <person name="Pontaroli A.C."/>
            <person name="Estep M."/>
            <person name="Feng L."/>
            <person name="Vaughn J.N."/>
            <person name="Grimwood J."/>
            <person name="Jenkins J."/>
            <person name="Barry K."/>
            <person name="Lindquist E."/>
            <person name="Hellsten U."/>
            <person name="Deshpande S."/>
            <person name="Wang X."/>
            <person name="Wu X."/>
            <person name="Mitros T."/>
            <person name="Triplett J."/>
            <person name="Yang X."/>
            <person name="Ye C.Y."/>
            <person name="Mauro-Herrera M."/>
            <person name="Wang L."/>
            <person name="Li P."/>
            <person name="Sharma M."/>
            <person name="Sharma R."/>
            <person name="Ronald P.C."/>
            <person name="Panaud O."/>
            <person name="Kellogg E.A."/>
            <person name="Brutnell T.P."/>
            <person name="Doust A.N."/>
            <person name="Tuskan G.A."/>
            <person name="Rokhsar D."/>
            <person name="Devos K.M."/>
        </authorList>
    </citation>
    <scope>NUCLEOTIDE SEQUENCE [LARGE SCALE GENOMIC DNA]</scope>
    <source>
        <strain evidence="8">Yugu1</strain>
    </source>
</reference>
<dbReference type="PANTHER" id="PTHR47340">
    <property type="entry name" value="DUPLICATED HOMEODOMAIN-LIKE SUPERFAMILY PROTEIN"/>
    <property type="match status" value="1"/>
</dbReference>
<name>A0A368SD46_SETIT</name>
<dbReference type="GO" id="GO:0003677">
    <property type="term" value="F:DNA binding"/>
    <property type="evidence" value="ECO:0007669"/>
    <property type="project" value="UniProtKB-KW"/>
</dbReference>
<organism evidence="8">
    <name type="scientific">Setaria italica</name>
    <name type="common">Foxtail millet</name>
    <name type="synonym">Panicum italicum</name>
    <dbReference type="NCBI Taxonomy" id="4555"/>
    <lineage>
        <taxon>Eukaryota</taxon>
        <taxon>Viridiplantae</taxon>
        <taxon>Streptophyta</taxon>
        <taxon>Embryophyta</taxon>
        <taxon>Tracheophyta</taxon>
        <taxon>Spermatophyta</taxon>
        <taxon>Magnoliopsida</taxon>
        <taxon>Liliopsida</taxon>
        <taxon>Poales</taxon>
        <taxon>Poaceae</taxon>
        <taxon>PACMAD clade</taxon>
        <taxon>Panicoideae</taxon>
        <taxon>Panicodae</taxon>
        <taxon>Paniceae</taxon>
        <taxon>Cenchrinae</taxon>
        <taxon>Setaria</taxon>
    </lineage>
</organism>
<evidence type="ECO:0000313" key="8">
    <source>
        <dbReference type="EMBL" id="RCV40281.1"/>
    </source>
</evidence>
<evidence type="ECO:0000256" key="1">
    <source>
        <dbReference type="ARBA" id="ARBA00022723"/>
    </source>
</evidence>
<feature type="region of interest" description="Disordered" evidence="6">
    <location>
        <begin position="382"/>
        <end position="405"/>
    </location>
</feature>
<evidence type="ECO:0000256" key="4">
    <source>
        <dbReference type="ARBA" id="ARBA00023125"/>
    </source>
</evidence>
<evidence type="ECO:0000256" key="3">
    <source>
        <dbReference type="ARBA" id="ARBA00022833"/>
    </source>
</evidence>
<evidence type="ECO:0000256" key="5">
    <source>
        <dbReference type="ARBA" id="ARBA00023242"/>
    </source>
</evidence>
<dbReference type="InterPro" id="IPR001005">
    <property type="entry name" value="SANT/Myb"/>
</dbReference>
<proteinExistence type="predicted"/>
<feature type="region of interest" description="Disordered" evidence="6">
    <location>
        <begin position="62"/>
        <end position="86"/>
    </location>
</feature>
<dbReference type="SUPFAM" id="SSF46689">
    <property type="entry name" value="Homeodomain-like"/>
    <property type="match status" value="1"/>
</dbReference>
<protein>
    <recommendedName>
        <fullName evidence="7">SANT domain-containing protein</fullName>
    </recommendedName>
</protein>
<dbReference type="Pfam" id="PF00249">
    <property type="entry name" value="Myb_DNA-binding"/>
    <property type="match status" value="1"/>
</dbReference>
<dbReference type="AlphaFoldDB" id="A0A368SD46"/>
<dbReference type="Gene3D" id="1.10.10.60">
    <property type="entry name" value="Homeodomain-like"/>
    <property type="match status" value="1"/>
</dbReference>
<dbReference type="InterPro" id="IPR017884">
    <property type="entry name" value="SANT_dom"/>
</dbReference>
<dbReference type="EMBL" id="CM003536">
    <property type="protein sequence ID" value="RCV40281.1"/>
    <property type="molecule type" value="Genomic_DNA"/>
</dbReference>